<dbReference type="Gene3D" id="3.40.190.10">
    <property type="entry name" value="Periplasmic binding protein-like II"/>
    <property type="match status" value="2"/>
</dbReference>
<keyword evidence="2" id="KW-0805">Transcription regulation</keyword>
<dbReference type="Proteomes" id="UP000630528">
    <property type="component" value="Unassembled WGS sequence"/>
</dbReference>
<dbReference type="Pfam" id="PF00126">
    <property type="entry name" value="HTH_1"/>
    <property type="match status" value="1"/>
</dbReference>
<dbReference type="GO" id="GO:0003700">
    <property type="term" value="F:DNA-binding transcription factor activity"/>
    <property type="evidence" value="ECO:0007669"/>
    <property type="project" value="InterPro"/>
</dbReference>
<name>A0A934TNR6_9BURK</name>
<evidence type="ECO:0000313" key="6">
    <source>
        <dbReference type="EMBL" id="MBK6004721.1"/>
    </source>
</evidence>
<comment type="similarity">
    <text evidence="1">Belongs to the LysR transcriptional regulatory family.</text>
</comment>
<keyword evidence="3" id="KW-0238">DNA-binding</keyword>
<organism evidence="6 7">
    <name type="scientific">Ramlibacter ginsenosidimutans</name>
    <dbReference type="NCBI Taxonomy" id="502333"/>
    <lineage>
        <taxon>Bacteria</taxon>
        <taxon>Pseudomonadati</taxon>
        <taxon>Pseudomonadota</taxon>
        <taxon>Betaproteobacteria</taxon>
        <taxon>Burkholderiales</taxon>
        <taxon>Comamonadaceae</taxon>
        <taxon>Ramlibacter</taxon>
    </lineage>
</organism>
<dbReference type="GO" id="GO:0032993">
    <property type="term" value="C:protein-DNA complex"/>
    <property type="evidence" value="ECO:0007669"/>
    <property type="project" value="TreeGrafter"/>
</dbReference>
<evidence type="ECO:0000256" key="4">
    <source>
        <dbReference type="ARBA" id="ARBA00023163"/>
    </source>
</evidence>
<feature type="domain" description="HTH lysR-type" evidence="5">
    <location>
        <begin position="1"/>
        <end position="58"/>
    </location>
</feature>
<dbReference type="InterPro" id="IPR000847">
    <property type="entry name" value="LysR_HTH_N"/>
</dbReference>
<dbReference type="RefSeq" id="WP_201166105.1">
    <property type="nucleotide sequence ID" value="NZ_JAEPWM010000001.1"/>
</dbReference>
<keyword evidence="4" id="KW-0804">Transcription</keyword>
<proteinExistence type="inferred from homology"/>
<dbReference type="Pfam" id="PF03466">
    <property type="entry name" value="LysR_substrate"/>
    <property type="match status" value="1"/>
</dbReference>
<dbReference type="AlphaFoldDB" id="A0A934TNR6"/>
<sequence>MDTEFLQSFVMVIDCGSMAEAARRLDLTPAAVAARVKSLEEAMGTALVKRAGRTVKATESGLRILTHARAVLRDVRNLQALANDDAPLGEWRLGVSASSLTGLLPPLLRGLYRKHPKLAVYMEPGNSGTLYQRVTAGMLDAAIIVEPQFTLPKSCGWQVLVEEPLCLLAPRALAGRDPLDLLASEPFLRYDRSMWGGRMADAWLREHQIQPQERIEIDALNAIAVFVHHGLGVSLIPDWSPPWPEGLDVVRLPLPGTAPVRRMGLLWTEGPKAALARALLAEADAATRAPAVNPA</sequence>
<dbReference type="CDD" id="cd08427">
    <property type="entry name" value="PBP2_LTTR_like_2"/>
    <property type="match status" value="1"/>
</dbReference>
<dbReference type="FunFam" id="1.10.10.10:FF:000001">
    <property type="entry name" value="LysR family transcriptional regulator"/>
    <property type="match status" value="1"/>
</dbReference>
<evidence type="ECO:0000256" key="2">
    <source>
        <dbReference type="ARBA" id="ARBA00023015"/>
    </source>
</evidence>
<gene>
    <name evidence="6" type="ORF">JJB11_01345</name>
</gene>
<dbReference type="EMBL" id="JAEPWM010000001">
    <property type="protein sequence ID" value="MBK6004721.1"/>
    <property type="molecule type" value="Genomic_DNA"/>
</dbReference>
<accession>A0A934TNR6</accession>
<evidence type="ECO:0000256" key="3">
    <source>
        <dbReference type="ARBA" id="ARBA00023125"/>
    </source>
</evidence>
<dbReference type="Gene3D" id="1.10.10.10">
    <property type="entry name" value="Winged helix-like DNA-binding domain superfamily/Winged helix DNA-binding domain"/>
    <property type="match status" value="1"/>
</dbReference>
<dbReference type="SUPFAM" id="SSF46785">
    <property type="entry name" value="Winged helix' DNA-binding domain"/>
    <property type="match status" value="1"/>
</dbReference>
<reference evidence="6" key="1">
    <citation type="journal article" date="2012" name="J. Microbiol. Biotechnol.">
        <title>Ramlibacter ginsenosidimutans sp. nov., with ginsenoside-converting activity.</title>
        <authorList>
            <person name="Wang L."/>
            <person name="An D.S."/>
            <person name="Kim S.G."/>
            <person name="Jin F.X."/>
            <person name="Kim S.C."/>
            <person name="Lee S.T."/>
            <person name="Im W.T."/>
        </authorList>
    </citation>
    <scope>NUCLEOTIDE SEQUENCE</scope>
    <source>
        <strain evidence="6">KACC 17527</strain>
    </source>
</reference>
<evidence type="ECO:0000313" key="7">
    <source>
        <dbReference type="Proteomes" id="UP000630528"/>
    </source>
</evidence>
<dbReference type="PROSITE" id="PS50931">
    <property type="entry name" value="HTH_LYSR"/>
    <property type="match status" value="1"/>
</dbReference>
<evidence type="ECO:0000256" key="1">
    <source>
        <dbReference type="ARBA" id="ARBA00009437"/>
    </source>
</evidence>
<dbReference type="PANTHER" id="PTHR30346">
    <property type="entry name" value="TRANSCRIPTIONAL DUAL REGULATOR HCAR-RELATED"/>
    <property type="match status" value="1"/>
</dbReference>
<dbReference type="PANTHER" id="PTHR30346:SF28">
    <property type="entry name" value="HTH-TYPE TRANSCRIPTIONAL REGULATOR CYNR"/>
    <property type="match status" value="1"/>
</dbReference>
<comment type="caution">
    <text evidence="6">The sequence shown here is derived from an EMBL/GenBank/DDBJ whole genome shotgun (WGS) entry which is preliminary data.</text>
</comment>
<reference evidence="6" key="2">
    <citation type="submission" date="2021-01" db="EMBL/GenBank/DDBJ databases">
        <authorList>
            <person name="Kang M."/>
        </authorList>
    </citation>
    <scope>NUCLEOTIDE SEQUENCE</scope>
    <source>
        <strain evidence="6">KACC 17527</strain>
    </source>
</reference>
<evidence type="ECO:0000259" key="5">
    <source>
        <dbReference type="PROSITE" id="PS50931"/>
    </source>
</evidence>
<dbReference type="GO" id="GO:0003677">
    <property type="term" value="F:DNA binding"/>
    <property type="evidence" value="ECO:0007669"/>
    <property type="project" value="UniProtKB-KW"/>
</dbReference>
<dbReference type="SUPFAM" id="SSF53850">
    <property type="entry name" value="Periplasmic binding protein-like II"/>
    <property type="match status" value="1"/>
</dbReference>
<protein>
    <submittedName>
        <fullName evidence="6">LysR family transcriptional regulator</fullName>
    </submittedName>
</protein>
<dbReference type="InterPro" id="IPR005119">
    <property type="entry name" value="LysR_subst-bd"/>
</dbReference>
<dbReference type="InterPro" id="IPR036388">
    <property type="entry name" value="WH-like_DNA-bd_sf"/>
</dbReference>
<keyword evidence="7" id="KW-1185">Reference proteome</keyword>
<dbReference type="InterPro" id="IPR036390">
    <property type="entry name" value="WH_DNA-bd_sf"/>
</dbReference>